<keyword evidence="2" id="KW-0436">Ligase</keyword>
<dbReference type="AlphaFoldDB" id="A0A0K6FZQ8"/>
<protein>
    <submittedName>
        <fullName evidence="2">Valine--tRNA ligase</fullName>
    </submittedName>
</protein>
<dbReference type="GO" id="GO:0016874">
    <property type="term" value="F:ligase activity"/>
    <property type="evidence" value="ECO:0007669"/>
    <property type="project" value="UniProtKB-KW"/>
</dbReference>
<reference evidence="2 3" key="1">
    <citation type="submission" date="2015-07" db="EMBL/GenBank/DDBJ databases">
        <authorList>
            <person name="Noorani M."/>
        </authorList>
    </citation>
    <scope>NUCLEOTIDE SEQUENCE [LARGE SCALE GENOMIC DNA]</scope>
    <source>
        <strain evidence="2">BBA 69670</strain>
    </source>
</reference>
<dbReference type="EMBL" id="CYGV01001249">
    <property type="protein sequence ID" value="CUA71593.1"/>
    <property type="molecule type" value="Genomic_DNA"/>
</dbReference>
<sequence length="1051" mass="119093">MANRVSKRLTKLSDGIYLYCTVCTDALGNPTKFDKKNRLRHIRSTKHQWRKALREKQRRQATKVASPRLDGVIEKPNPFTTPFSVFEPDLPYSAYHRSVSTESDSEYDSGAELANRLGSGGSRHFDDLFTAASERQQPPAAASRDGFSEDTETDSTSHSDIENGDAYSLRFDQYNPASGHCDWYPWGSKSIFLADQLMNSLRTKFGRRQMRAALAYARETGGRDIPSYKTLRKAQARMRNILGNPTVRKVSYAGNVYYMNRVTSGLAQDLANPLLRKHMSFYPHYDDNRMSQIWHGGKLLKDVPDHVLTPMIQHNNQIYYVGELVQRTHGWFLPLRWMLKGEQRKMYAIGHIVEETQTGLQVRSDRRISVPVASFICSFPELLRRDSVPVFDDDSQTFRTNMPHPLRAIAGLRPVYSIPIILFMDDVSGNRTNLWNKHISAYISNAAITREVLNMEYSVRFVLTSKHATPSELMEGIRDDLKESFQEPIVAYDCENEEEVLIRGYPALSAADNPMQSEQCSCQLQNANYFCRTCGAGGTLEFKQSESGYVTLFKPGEMRLPAQTRERVNTLLEMSIQPGQRTRIKEQARDWGVKDSHGQLIIDKMLDMGQKMRERNGRYYKGEPEIIASLQSELDSARQQGCINAFLDMEELGFNVHKDTPTEILHTVLLGVVKYFWGQTVFVLSRAHRMSTLETRLGSLNISGLNIDSISEKYMCQYTGSLVGKHFKTLAQLMPFACYDLVEPDLLEVWLLLGRLTVLLWFTEIENIDLYIAEMQVIIDDFLLAAARCSPSIIVLKPKFHFLVHLPMYIQRFGPPILFATERFESFHGVFRAGSIHSNRQAPSCDIADYFVGLNRLKHICSGGYWKEGDSWVRASSCVREFVAGHKEFYTLLGLPIQSQPVAGSITLMPRHHLSIHKPSDWSEFTRGSHSFASCSPGPAFSHFFRILSALSQACDSIKTGSNILFQATKFGQVEALFGCALPSGTTKYYASVKMYSSLCQSKISYALQTFSMIALLKGSAPREPLLNAKSGRTQVELDLWYSTQIANGTY</sequence>
<organism evidence="2 3">
    <name type="scientific">Rhizoctonia solani</name>
    <dbReference type="NCBI Taxonomy" id="456999"/>
    <lineage>
        <taxon>Eukaryota</taxon>
        <taxon>Fungi</taxon>
        <taxon>Dikarya</taxon>
        <taxon>Basidiomycota</taxon>
        <taxon>Agaricomycotina</taxon>
        <taxon>Agaricomycetes</taxon>
        <taxon>Cantharellales</taxon>
        <taxon>Ceratobasidiaceae</taxon>
        <taxon>Rhizoctonia</taxon>
    </lineage>
</organism>
<evidence type="ECO:0000313" key="3">
    <source>
        <dbReference type="Proteomes" id="UP000044841"/>
    </source>
</evidence>
<gene>
    <name evidence="2" type="ORF">RSOLAG22IIIB_09682</name>
</gene>
<proteinExistence type="predicted"/>
<accession>A0A0K6FZQ8</accession>
<dbReference type="PANTHER" id="PTHR31912">
    <property type="entry name" value="IP13529P"/>
    <property type="match status" value="1"/>
</dbReference>
<feature type="region of interest" description="Disordered" evidence="1">
    <location>
        <begin position="134"/>
        <end position="162"/>
    </location>
</feature>
<name>A0A0K6FZQ8_9AGAM</name>
<dbReference type="Proteomes" id="UP000044841">
    <property type="component" value="Unassembled WGS sequence"/>
</dbReference>
<evidence type="ECO:0000256" key="1">
    <source>
        <dbReference type="SAM" id="MobiDB-lite"/>
    </source>
</evidence>
<keyword evidence="3" id="KW-1185">Reference proteome</keyword>
<evidence type="ECO:0000313" key="2">
    <source>
        <dbReference type="EMBL" id="CUA71593.1"/>
    </source>
</evidence>
<dbReference type="PANTHER" id="PTHR31912:SF34">
    <property type="entry name" value="NOTOCHORD-RELATED PROTEIN"/>
    <property type="match status" value="1"/>
</dbReference>